<name>Q6QXI2_GVAS</name>
<dbReference type="EMBL" id="AY522332">
    <property type="protein sequence ID" value="AAS82616.1"/>
    <property type="molecule type" value="Genomic_DNA"/>
</dbReference>
<evidence type="ECO:0000313" key="2">
    <source>
        <dbReference type="EMBL" id="AHN92174.1"/>
    </source>
</evidence>
<sequence>MFVLTVKEKDITKRGIEQIIFDQFPSMECAVCYDIIDEKNKGCVYITCDGKADLEHIFCADCAKKFRRQDPYKRPIAFKFEFPFVNDEAAKSFVRLSKRFVLNEGNEEKIKLFENNVKRCSEERYTDIEYDFDLKL</sequence>
<gene>
    <name evidence="1" type="primary">ORF122</name>
    <name evidence="2" type="ORF">AsGV135</name>
    <name evidence="3" type="ORF">AsGV138</name>
    <name evidence="1" type="ORF">AsGVgp122</name>
</gene>
<dbReference type="EMBL" id="KC994902">
    <property type="protein sequence ID" value="AHN92174.1"/>
    <property type="molecule type" value="Genomic_DNA"/>
</dbReference>
<dbReference type="InterPro" id="IPR008573">
    <property type="entry name" value="Baculovirus_U-box/Ring-like"/>
</dbReference>
<dbReference type="EMBL" id="KR584663">
    <property type="protein sequence ID" value="AKN63411.1"/>
    <property type="molecule type" value="Genomic_DNA"/>
</dbReference>
<evidence type="ECO:0000313" key="4">
    <source>
        <dbReference type="Proteomes" id="UP000202635"/>
    </source>
</evidence>
<organismHost>
    <name type="scientific">Agrotis segetum</name>
    <name type="common">Turnip moth</name>
    <dbReference type="NCBI Taxonomy" id="47767"/>
</organismHost>
<evidence type="ECO:0000313" key="5">
    <source>
        <dbReference type="Proteomes" id="UP000232958"/>
    </source>
</evidence>
<organism evidence="1 4">
    <name type="scientific">Agrotis segetum granulosis virus</name>
    <name type="common">AsGV</name>
    <name type="synonym">Agrotis segetum granulovirus</name>
    <dbReference type="NCBI Taxonomy" id="10464"/>
    <lineage>
        <taxon>Viruses</taxon>
        <taxon>Viruses incertae sedis</taxon>
        <taxon>Naldaviricetes</taxon>
        <taxon>Lefavirales</taxon>
        <taxon>Baculoviridae</taxon>
        <taxon>Betabaculovirus</taxon>
        <taxon>Betabaculovirus agsegetum</taxon>
    </lineage>
</organism>
<keyword evidence="5" id="KW-1185">Reference proteome</keyword>
<reference evidence="1 4" key="1">
    <citation type="submission" date="2004-09" db="EMBL/GenBank/DDBJ databases">
        <authorList>
            <person name="Ai X.L."/>
            <person name="Wang Z.F."/>
            <person name="Wang B."/>
            <person name="Zhang W."/>
            <person name="Li F."/>
            <person name="Fu J.H."/>
            <person name="Cui C.S."/>
            <person name="Shi Y.H."/>
            <person name="He M."/>
        </authorList>
    </citation>
    <scope>NUCLEOTIDE SEQUENCE [LARGE SCALE GENOMIC DNA]</scope>
</reference>
<dbReference type="Proteomes" id="UP000202635">
    <property type="component" value="Genome"/>
</dbReference>
<dbReference type="SUPFAM" id="SSF57850">
    <property type="entry name" value="RING/U-box"/>
    <property type="match status" value="1"/>
</dbReference>
<evidence type="ECO:0000313" key="3">
    <source>
        <dbReference type="EMBL" id="AKN63411.1"/>
    </source>
</evidence>
<accession>Q6QXI2</accession>
<dbReference type="OrthoDB" id="16663at10239"/>
<proteinExistence type="predicted"/>
<reference evidence="3 5" key="3">
    <citation type="submission" date="2015-05" db="EMBL/GenBank/DDBJ databases">
        <title>Complete Sequence of an Agrotis segetum granulovirus isolate from Europe.</title>
        <authorList>
            <person name="Gueli Alletti G."/>
            <person name="Wennmann J.T."/>
            <person name="Jehle J.A."/>
        </authorList>
    </citation>
    <scope>NUCLEOTIDE SEQUENCE [LARGE SCALE GENOMIC DNA]</scope>
    <source>
        <strain evidence="3 5">DA</strain>
    </source>
</reference>
<dbReference type="Pfam" id="PF05883">
    <property type="entry name" value="Baculo_RING"/>
    <property type="match status" value="1"/>
</dbReference>
<protein>
    <submittedName>
        <fullName evidence="1">ORF122</fullName>
    </submittedName>
</protein>
<dbReference type="Proteomes" id="UP000232958">
    <property type="component" value="Segment"/>
</dbReference>
<reference evidence="2" key="2">
    <citation type="journal article" date="2014" name="Arch. Virol.">
        <title>Complete genome sequence of Agrotis segetum granulovirus Shanghai strain.</title>
        <authorList>
            <person name="Zhang X."/>
            <person name="Liang Z."/>
            <person name="Yin X."/>
            <person name="Wang J."/>
            <person name="Shao X."/>
        </authorList>
    </citation>
    <scope>NUCLEOTIDE SEQUENCE</scope>
    <source>
        <strain evidence="2">L1</strain>
    </source>
</reference>
<evidence type="ECO:0000313" key="1">
    <source>
        <dbReference type="EMBL" id="AAS82616.1"/>
    </source>
</evidence>